<dbReference type="InterPro" id="IPR011295">
    <property type="entry name" value="UbiH"/>
</dbReference>
<dbReference type="AlphaFoldDB" id="A0A1E3GWC3"/>
<dbReference type="PATRIC" id="fig|291169.3.peg.365"/>
<dbReference type="Pfam" id="PF01494">
    <property type="entry name" value="FAD_binding_3"/>
    <property type="match status" value="1"/>
</dbReference>
<dbReference type="PROSITE" id="PS01304">
    <property type="entry name" value="UBIH"/>
    <property type="match status" value="1"/>
</dbReference>
<organism evidence="9 10">
    <name type="scientific">Methylophaga muralis</name>
    <dbReference type="NCBI Taxonomy" id="291169"/>
    <lineage>
        <taxon>Bacteria</taxon>
        <taxon>Pseudomonadati</taxon>
        <taxon>Pseudomonadota</taxon>
        <taxon>Gammaproteobacteria</taxon>
        <taxon>Thiotrichales</taxon>
        <taxon>Piscirickettsiaceae</taxon>
        <taxon>Methylophaga</taxon>
    </lineage>
</organism>
<evidence type="ECO:0000256" key="1">
    <source>
        <dbReference type="ARBA" id="ARBA00001974"/>
    </source>
</evidence>
<dbReference type="InterPro" id="IPR051205">
    <property type="entry name" value="UbiH/COQ6_monooxygenase"/>
</dbReference>
<dbReference type="STRING" id="291169.A9E74_00362"/>
<comment type="caution">
    <text evidence="9">The sequence shown here is derived from an EMBL/GenBank/DDBJ whole genome shotgun (WGS) entry which is preliminary data.</text>
</comment>
<dbReference type="GO" id="GO:0006744">
    <property type="term" value="P:ubiquinone biosynthetic process"/>
    <property type="evidence" value="ECO:0007669"/>
    <property type="project" value="UniProtKB-UniPathway"/>
</dbReference>
<evidence type="ECO:0000259" key="8">
    <source>
        <dbReference type="Pfam" id="PF01494"/>
    </source>
</evidence>
<keyword evidence="5" id="KW-0274">FAD</keyword>
<evidence type="ECO:0000256" key="4">
    <source>
        <dbReference type="ARBA" id="ARBA00022630"/>
    </source>
</evidence>
<keyword evidence="6 9" id="KW-0560">Oxidoreductase</keyword>
<evidence type="ECO:0000256" key="7">
    <source>
        <dbReference type="ARBA" id="ARBA00023033"/>
    </source>
</evidence>
<dbReference type="InterPro" id="IPR002938">
    <property type="entry name" value="FAD-bd"/>
</dbReference>
<dbReference type="PANTHER" id="PTHR43876:SF8">
    <property type="entry name" value="2-OCTAPRENYL-6-METHOXYPHENOL HYDROXYLASE"/>
    <property type="match status" value="1"/>
</dbReference>
<comment type="similarity">
    <text evidence="3">Belongs to the UbiH/COQ6 family.</text>
</comment>
<dbReference type="EMBL" id="MCRI01000002">
    <property type="protein sequence ID" value="ODN67856.1"/>
    <property type="molecule type" value="Genomic_DNA"/>
</dbReference>
<comment type="pathway">
    <text evidence="2">Cofactor biosynthesis; ubiquinone biosynthesis.</text>
</comment>
<dbReference type="PANTHER" id="PTHR43876">
    <property type="entry name" value="UBIQUINONE BIOSYNTHESIS MONOOXYGENASE COQ6, MITOCHONDRIAL"/>
    <property type="match status" value="1"/>
</dbReference>
<gene>
    <name evidence="9" type="primary">ubiH</name>
    <name evidence="9" type="ORF">A9E74_00362</name>
</gene>
<dbReference type="Gene3D" id="3.50.50.60">
    <property type="entry name" value="FAD/NAD(P)-binding domain"/>
    <property type="match status" value="2"/>
</dbReference>
<keyword evidence="10" id="KW-1185">Reference proteome</keyword>
<dbReference type="SUPFAM" id="SSF51905">
    <property type="entry name" value="FAD/NAD(P)-binding domain"/>
    <property type="match status" value="1"/>
</dbReference>
<comment type="cofactor">
    <cofactor evidence="1">
        <name>FAD</name>
        <dbReference type="ChEBI" id="CHEBI:57692"/>
    </cofactor>
</comment>
<evidence type="ECO:0000256" key="6">
    <source>
        <dbReference type="ARBA" id="ARBA00023002"/>
    </source>
</evidence>
<dbReference type="GO" id="GO:0071949">
    <property type="term" value="F:FAD binding"/>
    <property type="evidence" value="ECO:0007669"/>
    <property type="project" value="InterPro"/>
</dbReference>
<evidence type="ECO:0000313" key="10">
    <source>
        <dbReference type="Proteomes" id="UP000094379"/>
    </source>
</evidence>
<dbReference type="RefSeq" id="WP_084002820.1">
    <property type="nucleotide sequence ID" value="NZ_MCRI01000002.1"/>
</dbReference>
<evidence type="ECO:0000256" key="5">
    <source>
        <dbReference type="ARBA" id="ARBA00022827"/>
    </source>
</evidence>
<dbReference type="UniPathway" id="UPA00232"/>
<dbReference type="Proteomes" id="UP000094379">
    <property type="component" value="Unassembled WGS sequence"/>
</dbReference>
<keyword evidence="4" id="KW-0285">Flavoprotein</keyword>
<dbReference type="InterPro" id="IPR018168">
    <property type="entry name" value="Ubi_Hdrlase_CS"/>
</dbReference>
<dbReference type="InterPro" id="IPR010971">
    <property type="entry name" value="UbiH/COQ6"/>
</dbReference>
<reference evidence="9 10" key="1">
    <citation type="submission" date="2016-07" db="EMBL/GenBank/DDBJ databases">
        <title>Draft Genome Sequence of Methylophaga muralis Bur 1.</title>
        <authorList>
            <person name="Vasilenko O.V."/>
            <person name="Doronina N.V."/>
            <person name="Shmareva M.N."/>
            <person name="Tarlachkov S.V."/>
            <person name="Mustakhimov I."/>
            <person name="Trotsenko Y.A."/>
        </authorList>
    </citation>
    <scope>NUCLEOTIDE SEQUENCE [LARGE SCALE GENOMIC DNA]</scope>
    <source>
        <strain evidence="9 10">Bur 1</strain>
    </source>
</reference>
<evidence type="ECO:0000256" key="3">
    <source>
        <dbReference type="ARBA" id="ARBA00005349"/>
    </source>
</evidence>
<proteinExistence type="inferred from homology"/>
<dbReference type="NCBIfam" id="TIGR01988">
    <property type="entry name" value="Ubi-OHases"/>
    <property type="match status" value="1"/>
</dbReference>
<name>A0A1E3GWC3_9GAMM</name>
<dbReference type="PRINTS" id="PR00420">
    <property type="entry name" value="RNGMNOXGNASE"/>
</dbReference>
<dbReference type="GO" id="GO:0008681">
    <property type="term" value="F:2-octaprenyl-6-methoxyphenol hydroxylase activity"/>
    <property type="evidence" value="ECO:0007669"/>
    <property type="project" value="InterPro"/>
</dbReference>
<dbReference type="NCBIfam" id="NF004356">
    <property type="entry name" value="PRK05732.1"/>
    <property type="match status" value="1"/>
</dbReference>
<dbReference type="EC" id="1.14.13.-" evidence="9"/>
<accession>A0A1E3GWC3</accession>
<sequence>MKTDFDLVIVGAGMVGASLALALKNSDLNIAIVEAQDLLADHQPGFDDRGIALSYGSQRIFETMQLWPQLAEKATPIQGIHISDRGHFGVTRLTAKTENVPALGQVMTAKHVGIQLNQALQQHPTLTILTPLQVDAVEQTDTSVCVSLSDGQLITTKLLVGADGQFSTIRDLLGLSSWQREYQQTAITTNVIPERAHQNWAYERFTENGPLALLPMSEGRCSLVWTVQTGEEKALLECDEQQFAEQLQNAFGFRLGHFNKIGQRSNYVLGLMQTNQPIQQRAVLIGNAAHSLHPIAGQGFNLGLRDAAVLAELIAAHPEDCGHASVLHDYAEWQQRDQNKVVNATDFLVKTFSNNHALLGHGRSLSLALLNGLPTVKSQLAKTSMGLSGKQSRLSRGLPL</sequence>
<evidence type="ECO:0000313" key="9">
    <source>
        <dbReference type="EMBL" id="ODN67856.1"/>
    </source>
</evidence>
<feature type="domain" description="FAD-binding" evidence="8">
    <location>
        <begin position="6"/>
        <end position="342"/>
    </location>
</feature>
<dbReference type="InterPro" id="IPR036188">
    <property type="entry name" value="FAD/NAD-bd_sf"/>
</dbReference>
<protein>
    <submittedName>
        <fullName evidence="9">2-octaprenyl-6-methoxyphenol hydroxylase</fullName>
        <ecNumber evidence="9">1.14.13.-</ecNumber>
    </submittedName>
</protein>
<keyword evidence="7" id="KW-0503">Monooxygenase</keyword>
<evidence type="ECO:0000256" key="2">
    <source>
        <dbReference type="ARBA" id="ARBA00004749"/>
    </source>
</evidence>
<dbReference type="NCBIfam" id="TIGR01984">
    <property type="entry name" value="UbiH"/>
    <property type="match status" value="1"/>
</dbReference>